<feature type="compositionally biased region" description="Low complexity" evidence="1">
    <location>
        <begin position="140"/>
        <end position="159"/>
    </location>
</feature>
<dbReference type="AlphaFoldDB" id="A0A0A9GCY2"/>
<feature type="compositionally biased region" description="Low complexity" evidence="1">
    <location>
        <begin position="58"/>
        <end position="67"/>
    </location>
</feature>
<organism evidence="2">
    <name type="scientific">Arundo donax</name>
    <name type="common">Giant reed</name>
    <name type="synonym">Donax arundinaceus</name>
    <dbReference type="NCBI Taxonomy" id="35708"/>
    <lineage>
        <taxon>Eukaryota</taxon>
        <taxon>Viridiplantae</taxon>
        <taxon>Streptophyta</taxon>
        <taxon>Embryophyta</taxon>
        <taxon>Tracheophyta</taxon>
        <taxon>Spermatophyta</taxon>
        <taxon>Magnoliopsida</taxon>
        <taxon>Liliopsida</taxon>
        <taxon>Poales</taxon>
        <taxon>Poaceae</taxon>
        <taxon>PACMAD clade</taxon>
        <taxon>Arundinoideae</taxon>
        <taxon>Arundineae</taxon>
        <taxon>Arundo</taxon>
    </lineage>
</organism>
<name>A0A0A9GCY2_ARUDO</name>
<feature type="region of interest" description="Disordered" evidence="1">
    <location>
        <begin position="46"/>
        <end position="92"/>
    </location>
</feature>
<feature type="region of interest" description="Disordered" evidence="1">
    <location>
        <begin position="139"/>
        <end position="159"/>
    </location>
</feature>
<dbReference type="EMBL" id="GBRH01179383">
    <property type="protein sequence ID" value="JAE18513.1"/>
    <property type="molecule type" value="Transcribed_RNA"/>
</dbReference>
<protein>
    <submittedName>
        <fullName evidence="2">Uncharacterized protein</fullName>
    </submittedName>
</protein>
<reference evidence="2" key="1">
    <citation type="submission" date="2014-09" db="EMBL/GenBank/DDBJ databases">
        <authorList>
            <person name="Magalhaes I.L.F."/>
            <person name="Oliveira U."/>
            <person name="Santos F.R."/>
            <person name="Vidigal T.H.D.A."/>
            <person name="Brescovit A.D."/>
            <person name="Santos A.J."/>
        </authorList>
    </citation>
    <scope>NUCLEOTIDE SEQUENCE</scope>
    <source>
        <tissue evidence="2">Shoot tissue taken approximately 20 cm above the soil surface</tissue>
    </source>
</reference>
<proteinExistence type="predicted"/>
<sequence>MFRGTGTWRHASSLSRVDLPMPLGPTRPYLRPCEIRREALLSSSLPRAETEKFSRTMSLTLSSTAPSPSAPPPADPGTRAPMTTEKASRSSRSASCLAASAAAAAMASRLSFFLASFWVGPAAEARSTVARAGLGLVATAARSASSSSSSEGGRSMSAR</sequence>
<evidence type="ECO:0000256" key="1">
    <source>
        <dbReference type="SAM" id="MobiDB-lite"/>
    </source>
</evidence>
<accession>A0A0A9GCY2</accession>
<evidence type="ECO:0000313" key="2">
    <source>
        <dbReference type="EMBL" id="JAE18513.1"/>
    </source>
</evidence>
<reference evidence="2" key="2">
    <citation type="journal article" date="2015" name="Data Brief">
        <title>Shoot transcriptome of the giant reed, Arundo donax.</title>
        <authorList>
            <person name="Barrero R.A."/>
            <person name="Guerrero F.D."/>
            <person name="Moolhuijzen P."/>
            <person name="Goolsby J.A."/>
            <person name="Tidwell J."/>
            <person name="Bellgard S.E."/>
            <person name="Bellgard M.I."/>
        </authorList>
    </citation>
    <scope>NUCLEOTIDE SEQUENCE</scope>
    <source>
        <tissue evidence="2">Shoot tissue taken approximately 20 cm above the soil surface</tissue>
    </source>
</reference>